<dbReference type="RefSeq" id="WP_090920410.1">
    <property type="nucleotide sequence ID" value="NZ_CP016180.1"/>
</dbReference>
<proteinExistence type="predicted"/>
<name>A0A1H7V1S3_9PAST</name>
<protein>
    <submittedName>
        <fullName evidence="6">NTE family protein</fullName>
    </submittedName>
    <submittedName>
        <fullName evidence="5">Patatin-like phospholipase family protein</fullName>
    </submittedName>
</protein>
<dbReference type="SUPFAM" id="SSF52151">
    <property type="entry name" value="FabD/lysophospholipase-like"/>
    <property type="match status" value="1"/>
</dbReference>
<evidence type="ECO:0000313" key="5">
    <source>
        <dbReference type="EMBL" id="MDP8084417.1"/>
    </source>
</evidence>
<gene>
    <name evidence="5" type="ORF">QJT92_00535</name>
    <name evidence="6" type="ORF">SAMN05444853_103107</name>
</gene>
<feature type="signal peptide" evidence="3">
    <location>
        <begin position="1"/>
        <end position="22"/>
    </location>
</feature>
<feature type="short sequence motif" description="GXSXG" evidence="2">
    <location>
        <begin position="99"/>
        <end position="103"/>
    </location>
</feature>
<evidence type="ECO:0000313" key="6">
    <source>
        <dbReference type="EMBL" id="SEM02785.1"/>
    </source>
</evidence>
<dbReference type="PROSITE" id="PS51635">
    <property type="entry name" value="PNPLA"/>
    <property type="match status" value="1"/>
</dbReference>
<reference evidence="7" key="1">
    <citation type="submission" date="2016-10" db="EMBL/GenBank/DDBJ databases">
        <authorList>
            <person name="Varghese N."/>
            <person name="Submissions S."/>
        </authorList>
    </citation>
    <scope>NUCLEOTIDE SEQUENCE [LARGE SCALE GENOMIC DNA]</scope>
    <source>
        <strain evidence="7">DSM 24204</strain>
    </source>
</reference>
<evidence type="ECO:0000256" key="2">
    <source>
        <dbReference type="PROSITE-ProRule" id="PRU01161"/>
    </source>
</evidence>
<dbReference type="STRING" id="97481.SAMN05444853_103107"/>
<dbReference type="GeneID" id="83545189"/>
<evidence type="ECO:0000259" key="4">
    <source>
        <dbReference type="PROSITE" id="PS51635"/>
    </source>
</evidence>
<dbReference type="Proteomes" id="UP000198883">
    <property type="component" value="Unassembled WGS sequence"/>
</dbReference>
<accession>A0A1H7V1S3</accession>
<dbReference type="InterPro" id="IPR016035">
    <property type="entry name" value="Acyl_Trfase/lysoPLipase"/>
</dbReference>
<dbReference type="Gene3D" id="3.40.1090.10">
    <property type="entry name" value="Cytosolic phospholipase A2 catalytic domain"/>
    <property type="match status" value="1"/>
</dbReference>
<dbReference type="OrthoDB" id="8541087at2"/>
<keyword evidence="3" id="KW-0732">Signal</keyword>
<feature type="chain" id="PRO_5011474269" evidence="3">
    <location>
        <begin position="23"/>
        <end position="442"/>
    </location>
</feature>
<dbReference type="PROSITE" id="PS51257">
    <property type="entry name" value="PROKAR_LIPOPROTEIN"/>
    <property type="match status" value="1"/>
</dbReference>
<evidence type="ECO:0000313" key="7">
    <source>
        <dbReference type="Proteomes" id="UP000198883"/>
    </source>
</evidence>
<feature type="domain" description="PNPLA" evidence="4">
    <location>
        <begin position="56"/>
        <end position="251"/>
    </location>
</feature>
<dbReference type="EMBL" id="FOBN01000003">
    <property type="protein sequence ID" value="SEM02785.1"/>
    <property type="molecule type" value="Genomic_DNA"/>
</dbReference>
<dbReference type="AlphaFoldDB" id="A0A1H7V1S3"/>
<dbReference type="GO" id="GO:0006629">
    <property type="term" value="P:lipid metabolic process"/>
    <property type="evidence" value="ECO:0007669"/>
    <property type="project" value="UniProtKB-KW"/>
</dbReference>
<keyword evidence="8" id="KW-1185">Reference proteome</keyword>
<sequence>MKRATLLTLFAVSLLSACSSIKYQPIETIKQVDINSGYRVYDVLSKNKTRKNLIILMFSGGGNRAASLGYGVLEQFAKTPIHPTAKGDTLLENIDLVYGVSGGAVLASYFALEGKDVIPKFENKFLSRNFQKEIVNRVFSFSNMWRLSSPQFGRGDLLKEQLNLALFKGKTFNDLLHYRKGPFAVISATDMNIGQRINFTQEDFDHLCLNLEKVEIAKAVAASSSVPLIFTPLTFNNNGGNCHYNPSAQLVNFGGHLKNKSILKSKIDPYKNSQQRPFIHLVDGGLTDNLGLRSLLDLYDLLGEKGIEYRLKQTHLKNIIVININAQNQISNEVDKSADIPSTVDIVNSVIKVPIDNNSHNTLLSFRNMIDEWNKKSKNTIKIHFASLNLKDLPPSQLRDDVLNISTSLYLPTAEVNNLKKAATILLNQSAEYQQILTLLQH</sequence>
<dbReference type="EMBL" id="JASAVS010000001">
    <property type="protein sequence ID" value="MDP8084417.1"/>
    <property type="molecule type" value="Genomic_DNA"/>
</dbReference>
<dbReference type="InterPro" id="IPR002641">
    <property type="entry name" value="PNPLA_dom"/>
</dbReference>
<keyword evidence="1" id="KW-0443">Lipid metabolism</keyword>
<dbReference type="Pfam" id="PF01734">
    <property type="entry name" value="Patatin"/>
    <property type="match status" value="1"/>
</dbReference>
<evidence type="ECO:0000256" key="1">
    <source>
        <dbReference type="ARBA" id="ARBA00023098"/>
    </source>
</evidence>
<reference evidence="6" key="2">
    <citation type="submission" date="2016-10" db="EMBL/GenBank/DDBJ databases">
        <authorList>
            <person name="de Groot N.N."/>
        </authorList>
    </citation>
    <scope>NUCLEOTIDE SEQUENCE [LARGE SCALE GENOMIC DNA]</scope>
    <source>
        <strain evidence="6">DSM 24204</strain>
    </source>
</reference>
<comment type="caution">
    <text evidence="2">Lacks conserved residue(s) required for the propagation of feature annotation.</text>
</comment>
<evidence type="ECO:0000256" key="3">
    <source>
        <dbReference type="SAM" id="SignalP"/>
    </source>
</evidence>
<evidence type="ECO:0000313" key="8">
    <source>
        <dbReference type="Proteomes" id="UP001224812"/>
    </source>
</evidence>
<reference evidence="5 8" key="3">
    <citation type="journal article" date="2023" name="Front. Microbiol.">
        <title>Phylogeography and host specificity of Pasteurellaceae pathogenic to sea-farmed fish in the north-east Atlantic.</title>
        <authorList>
            <person name="Gulla S."/>
            <person name="Colquhoun D.J."/>
            <person name="Olsen A.B."/>
            <person name="Spilsberg B."/>
            <person name="Lagesen K."/>
            <person name="Aakesson C.P."/>
            <person name="Strom S."/>
            <person name="Manji F."/>
            <person name="Birkbeck T.H."/>
            <person name="Nilsen H.K."/>
        </authorList>
    </citation>
    <scope>NUCLEOTIDE SEQUENCE [LARGE SCALE GENOMIC DNA]</scope>
    <source>
        <strain evidence="5 8">VIO11850</strain>
    </source>
</reference>
<dbReference type="Proteomes" id="UP001224812">
    <property type="component" value="Unassembled WGS sequence"/>
</dbReference>
<organism evidence="6 7">
    <name type="scientific">Phocoenobacter skyensis</name>
    <dbReference type="NCBI Taxonomy" id="97481"/>
    <lineage>
        <taxon>Bacteria</taxon>
        <taxon>Pseudomonadati</taxon>
        <taxon>Pseudomonadota</taxon>
        <taxon>Gammaproteobacteria</taxon>
        <taxon>Pasteurellales</taxon>
        <taxon>Pasteurellaceae</taxon>
        <taxon>Phocoenobacter</taxon>
    </lineage>
</organism>